<dbReference type="Proteomes" id="UP001237642">
    <property type="component" value="Unassembled WGS sequence"/>
</dbReference>
<dbReference type="EMBL" id="JAUIZM010000008">
    <property type="protein sequence ID" value="KAK1371934.1"/>
    <property type="molecule type" value="Genomic_DNA"/>
</dbReference>
<proteinExistence type="predicted"/>
<evidence type="ECO:0000313" key="3">
    <source>
        <dbReference type="EMBL" id="KAK1371934.1"/>
    </source>
</evidence>
<sequence length="123" mass="13754">MLFVVHLITFPIHMCSSRSPERSSNETKETSIYNNLVSAFTKAASLRKMENVASFASFGACFESSENVAKRQTGPVVPYKDIGLAGNKLWRFYGTNSMVSCLPIQWKYGTEGIQLLPCMHRPV</sequence>
<keyword evidence="4" id="KW-1185">Reference proteome</keyword>
<name>A0AAD8HR78_9APIA</name>
<feature type="chain" id="PRO_5041964544" description="Xylanase inhibitor C-terminal domain-containing protein" evidence="1">
    <location>
        <begin position="18"/>
        <end position="123"/>
    </location>
</feature>
<reference evidence="3" key="1">
    <citation type="submission" date="2023-02" db="EMBL/GenBank/DDBJ databases">
        <title>Genome of toxic invasive species Heracleum sosnowskyi carries increased number of genes despite the absence of recent whole-genome duplications.</title>
        <authorList>
            <person name="Schelkunov M."/>
            <person name="Shtratnikova V."/>
            <person name="Makarenko M."/>
            <person name="Klepikova A."/>
            <person name="Omelchenko D."/>
            <person name="Novikova G."/>
            <person name="Obukhova E."/>
            <person name="Bogdanov V."/>
            <person name="Penin A."/>
            <person name="Logacheva M."/>
        </authorList>
    </citation>
    <scope>NUCLEOTIDE SEQUENCE</scope>
    <source>
        <strain evidence="3">Hsosn_3</strain>
        <tissue evidence="3">Leaf</tissue>
    </source>
</reference>
<keyword evidence="1" id="KW-0732">Signal</keyword>
<dbReference type="AlphaFoldDB" id="A0AAD8HR78"/>
<evidence type="ECO:0000259" key="2">
    <source>
        <dbReference type="Pfam" id="PF14541"/>
    </source>
</evidence>
<dbReference type="Gene3D" id="2.40.70.10">
    <property type="entry name" value="Acid Proteases"/>
    <property type="match status" value="1"/>
</dbReference>
<dbReference type="InterPro" id="IPR032799">
    <property type="entry name" value="TAXi_C"/>
</dbReference>
<protein>
    <recommendedName>
        <fullName evidence="2">Xylanase inhibitor C-terminal domain-containing protein</fullName>
    </recommendedName>
</protein>
<comment type="caution">
    <text evidence="3">The sequence shown here is derived from an EMBL/GenBank/DDBJ whole genome shotgun (WGS) entry which is preliminary data.</text>
</comment>
<reference evidence="3" key="2">
    <citation type="submission" date="2023-05" db="EMBL/GenBank/DDBJ databases">
        <authorList>
            <person name="Schelkunov M.I."/>
        </authorList>
    </citation>
    <scope>NUCLEOTIDE SEQUENCE</scope>
    <source>
        <strain evidence="3">Hsosn_3</strain>
        <tissue evidence="3">Leaf</tissue>
    </source>
</reference>
<dbReference type="InterPro" id="IPR021109">
    <property type="entry name" value="Peptidase_aspartic_dom_sf"/>
</dbReference>
<feature type="domain" description="Xylanase inhibitor C-terminal" evidence="2">
    <location>
        <begin position="29"/>
        <end position="100"/>
    </location>
</feature>
<dbReference type="Pfam" id="PF14541">
    <property type="entry name" value="TAXi_C"/>
    <property type="match status" value="1"/>
</dbReference>
<organism evidence="3 4">
    <name type="scientific">Heracleum sosnowskyi</name>
    <dbReference type="NCBI Taxonomy" id="360622"/>
    <lineage>
        <taxon>Eukaryota</taxon>
        <taxon>Viridiplantae</taxon>
        <taxon>Streptophyta</taxon>
        <taxon>Embryophyta</taxon>
        <taxon>Tracheophyta</taxon>
        <taxon>Spermatophyta</taxon>
        <taxon>Magnoliopsida</taxon>
        <taxon>eudicotyledons</taxon>
        <taxon>Gunneridae</taxon>
        <taxon>Pentapetalae</taxon>
        <taxon>asterids</taxon>
        <taxon>campanulids</taxon>
        <taxon>Apiales</taxon>
        <taxon>Apiaceae</taxon>
        <taxon>Apioideae</taxon>
        <taxon>apioid superclade</taxon>
        <taxon>Tordylieae</taxon>
        <taxon>Tordyliinae</taxon>
        <taxon>Heracleum</taxon>
    </lineage>
</organism>
<evidence type="ECO:0000313" key="4">
    <source>
        <dbReference type="Proteomes" id="UP001237642"/>
    </source>
</evidence>
<evidence type="ECO:0000256" key="1">
    <source>
        <dbReference type="SAM" id="SignalP"/>
    </source>
</evidence>
<gene>
    <name evidence="3" type="ORF">POM88_038026</name>
</gene>
<accession>A0AAD8HR78</accession>
<feature type="signal peptide" evidence="1">
    <location>
        <begin position="1"/>
        <end position="17"/>
    </location>
</feature>